<feature type="chain" id="PRO_5006902552" evidence="1">
    <location>
        <begin position="18"/>
        <end position="76"/>
    </location>
</feature>
<dbReference type="AlphaFoldDB" id="A0A0W0GBJ8"/>
<comment type="caution">
    <text evidence="2">The sequence shown here is derived from an EMBL/GenBank/DDBJ whole genome shotgun (WGS) entry which is preliminary data.</text>
</comment>
<evidence type="ECO:0000313" key="3">
    <source>
        <dbReference type="Proteomes" id="UP000054988"/>
    </source>
</evidence>
<feature type="signal peptide" evidence="1">
    <location>
        <begin position="1"/>
        <end position="17"/>
    </location>
</feature>
<evidence type="ECO:0000313" key="2">
    <source>
        <dbReference type="EMBL" id="KTB45945.1"/>
    </source>
</evidence>
<keyword evidence="1" id="KW-0732">Signal</keyword>
<dbReference type="EMBL" id="LATX01000554">
    <property type="protein sequence ID" value="KTB45945.1"/>
    <property type="molecule type" value="Genomic_DNA"/>
</dbReference>
<proteinExistence type="predicted"/>
<dbReference type="Proteomes" id="UP000054988">
    <property type="component" value="Unassembled WGS sequence"/>
</dbReference>
<sequence>MHLHLGIFLGIAVSDEGVTTTTTSTETENSEVTNATEVTDPDVLVQMFVGIPDHEAQEVMLPDGRVVHVVRMGSAT</sequence>
<protein>
    <submittedName>
        <fullName evidence="2">Uncharacterized protein</fullName>
    </submittedName>
</protein>
<organism evidence="2 3">
    <name type="scientific">Moniliophthora roreri</name>
    <name type="common">Frosty pod rot fungus</name>
    <name type="synonym">Monilia roreri</name>
    <dbReference type="NCBI Taxonomy" id="221103"/>
    <lineage>
        <taxon>Eukaryota</taxon>
        <taxon>Fungi</taxon>
        <taxon>Dikarya</taxon>
        <taxon>Basidiomycota</taxon>
        <taxon>Agaricomycotina</taxon>
        <taxon>Agaricomycetes</taxon>
        <taxon>Agaricomycetidae</taxon>
        <taxon>Agaricales</taxon>
        <taxon>Marasmiineae</taxon>
        <taxon>Marasmiaceae</taxon>
        <taxon>Moniliophthora</taxon>
    </lineage>
</organism>
<gene>
    <name evidence="2" type="ORF">WG66_1478</name>
</gene>
<evidence type="ECO:0000256" key="1">
    <source>
        <dbReference type="SAM" id="SignalP"/>
    </source>
</evidence>
<name>A0A0W0GBJ8_MONRR</name>
<reference evidence="2 3" key="1">
    <citation type="submission" date="2015-12" db="EMBL/GenBank/DDBJ databases">
        <title>Draft genome sequence of Moniliophthora roreri, the causal agent of frosty pod rot of cacao.</title>
        <authorList>
            <person name="Aime M.C."/>
            <person name="Diaz-Valderrama J.R."/>
            <person name="Kijpornyongpan T."/>
            <person name="Phillips-Mora W."/>
        </authorList>
    </citation>
    <scope>NUCLEOTIDE SEQUENCE [LARGE SCALE GENOMIC DNA]</scope>
    <source>
        <strain evidence="2 3">MCA 2952</strain>
    </source>
</reference>
<accession>A0A0W0GBJ8</accession>